<gene>
    <name evidence="2" type="ORF">F5878DRAFT_194577</name>
</gene>
<keyword evidence="3" id="KW-1185">Reference proteome</keyword>
<reference evidence="2" key="1">
    <citation type="submission" date="2022-08" db="EMBL/GenBank/DDBJ databases">
        <authorList>
            <consortium name="DOE Joint Genome Institute"/>
            <person name="Min B."/>
            <person name="Riley R."/>
            <person name="Sierra-Patev S."/>
            <person name="Naranjo-Ortiz M."/>
            <person name="Looney B."/>
            <person name="Konkel Z."/>
            <person name="Slot J.C."/>
            <person name="Sakamoto Y."/>
            <person name="Steenwyk J.L."/>
            <person name="Rokas A."/>
            <person name="Carro J."/>
            <person name="Camarero S."/>
            <person name="Ferreira P."/>
            <person name="Molpeceres G."/>
            <person name="Ruiz-Duenas F.J."/>
            <person name="Serrano A."/>
            <person name="Henrissat B."/>
            <person name="Drula E."/>
            <person name="Hughes K.W."/>
            <person name="Mata J.L."/>
            <person name="Ishikawa N.K."/>
            <person name="Vargas-Isla R."/>
            <person name="Ushijima S."/>
            <person name="Smith C.A."/>
            <person name="Ahrendt S."/>
            <person name="Andreopoulos W."/>
            <person name="He G."/>
            <person name="Labutti K."/>
            <person name="Lipzen A."/>
            <person name="Ng V."/>
            <person name="Sandor L."/>
            <person name="Barry K."/>
            <person name="Martinez A.T."/>
            <person name="Xiao Y."/>
            <person name="Gibbons J.G."/>
            <person name="Terashima K."/>
            <person name="Hibbett D.S."/>
            <person name="Grigoriev I.V."/>
        </authorList>
    </citation>
    <scope>NUCLEOTIDE SEQUENCE</scope>
    <source>
        <strain evidence="2">TFB9207</strain>
    </source>
</reference>
<name>A0AA38UDH2_9AGAR</name>
<evidence type="ECO:0000313" key="3">
    <source>
        <dbReference type="Proteomes" id="UP001163846"/>
    </source>
</evidence>
<accession>A0AA38UDH2</accession>
<protein>
    <submittedName>
        <fullName evidence="2">Uncharacterized protein</fullName>
    </submittedName>
</protein>
<comment type="caution">
    <text evidence="2">The sequence shown here is derived from an EMBL/GenBank/DDBJ whole genome shotgun (WGS) entry which is preliminary data.</text>
</comment>
<feature type="transmembrane region" description="Helical" evidence="1">
    <location>
        <begin position="27"/>
        <end position="45"/>
    </location>
</feature>
<dbReference type="Proteomes" id="UP001163846">
    <property type="component" value="Unassembled WGS sequence"/>
</dbReference>
<organism evidence="2 3">
    <name type="scientific">Lentinula raphanica</name>
    <dbReference type="NCBI Taxonomy" id="153919"/>
    <lineage>
        <taxon>Eukaryota</taxon>
        <taxon>Fungi</taxon>
        <taxon>Dikarya</taxon>
        <taxon>Basidiomycota</taxon>
        <taxon>Agaricomycotina</taxon>
        <taxon>Agaricomycetes</taxon>
        <taxon>Agaricomycetidae</taxon>
        <taxon>Agaricales</taxon>
        <taxon>Marasmiineae</taxon>
        <taxon>Omphalotaceae</taxon>
        <taxon>Lentinula</taxon>
    </lineage>
</organism>
<proteinExistence type="predicted"/>
<sequence length="78" mass="8457">MSSLSIPSSNSSDVPYMALPEISADDTLGATFIGYGFACTVFGVLTSQVMNYHQKYATDPKPVRILVGIVWYVEGFSN</sequence>
<dbReference type="EMBL" id="MU806215">
    <property type="protein sequence ID" value="KAJ3837897.1"/>
    <property type="molecule type" value="Genomic_DNA"/>
</dbReference>
<dbReference type="AlphaFoldDB" id="A0AA38UDH2"/>
<keyword evidence="1" id="KW-1133">Transmembrane helix</keyword>
<keyword evidence="1" id="KW-0812">Transmembrane</keyword>
<evidence type="ECO:0000313" key="2">
    <source>
        <dbReference type="EMBL" id="KAJ3837897.1"/>
    </source>
</evidence>
<keyword evidence="1" id="KW-0472">Membrane</keyword>
<evidence type="ECO:0000256" key="1">
    <source>
        <dbReference type="SAM" id="Phobius"/>
    </source>
</evidence>